<protein>
    <recommendedName>
        <fullName evidence="7">Kinesin motor domain-containing protein</fullName>
    </recommendedName>
</protein>
<dbReference type="OMA" id="IMCALHG"/>
<dbReference type="Pfam" id="PF00225">
    <property type="entry name" value="Kinesin"/>
    <property type="match status" value="1"/>
</dbReference>
<dbReference type="GO" id="GO:0003777">
    <property type="term" value="F:microtubule motor activity"/>
    <property type="evidence" value="ECO:0007669"/>
    <property type="project" value="InterPro"/>
</dbReference>
<dbReference type="SUPFAM" id="SSF52540">
    <property type="entry name" value="P-loop containing nucleoside triphosphate hydrolases"/>
    <property type="match status" value="1"/>
</dbReference>
<evidence type="ECO:0000313" key="9">
    <source>
        <dbReference type="Proteomes" id="UP000827892"/>
    </source>
</evidence>
<dbReference type="CDD" id="cd00106">
    <property type="entry name" value="KISc"/>
    <property type="match status" value="1"/>
</dbReference>
<dbReference type="PROSITE" id="PS50067">
    <property type="entry name" value="KINESIN_MOTOR_2"/>
    <property type="match status" value="1"/>
</dbReference>
<dbReference type="EMBL" id="CP090892">
    <property type="protein sequence ID" value="ULU06152.1"/>
    <property type="molecule type" value="Genomic_DNA"/>
</dbReference>
<proteinExistence type="inferred from homology"/>
<dbReference type="PRINTS" id="PR00380">
    <property type="entry name" value="KINESINHEAVY"/>
</dbReference>
<comment type="subcellular location">
    <subcellularLocation>
        <location evidence="1">Cytoplasm</location>
        <location evidence="1">Cytoskeleton</location>
    </subcellularLocation>
</comment>
<evidence type="ECO:0000256" key="3">
    <source>
        <dbReference type="ARBA" id="ARBA00022840"/>
    </source>
</evidence>
<keyword evidence="3 5" id="KW-0067">ATP-binding</keyword>
<dbReference type="InterPro" id="IPR027640">
    <property type="entry name" value="Kinesin-like_fam"/>
</dbReference>
<keyword evidence="5" id="KW-0505">Motor protein</keyword>
<dbReference type="AlphaFoldDB" id="A0AAE9DK74"/>
<evidence type="ECO:0000256" key="2">
    <source>
        <dbReference type="ARBA" id="ARBA00022741"/>
    </source>
</evidence>
<gene>
    <name evidence="8" type="ORF">L3Y34_018203</name>
</gene>
<dbReference type="GO" id="GO:0005524">
    <property type="term" value="F:ATP binding"/>
    <property type="evidence" value="ECO:0007669"/>
    <property type="project" value="UniProtKB-UniRule"/>
</dbReference>
<feature type="domain" description="Kinesin motor" evidence="7">
    <location>
        <begin position="146"/>
        <end position="454"/>
    </location>
</feature>
<evidence type="ECO:0000256" key="1">
    <source>
        <dbReference type="ARBA" id="ARBA00004245"/>
    </source>
</evidence>
<dbReference type="SMART" id="SM00129">
    <property type="entry name" value="KISc"/>
    <property type="match status" value="1"/>
</dbReference>
<dbReference type="Gene3D" id="3.40.850.10">
    <property type="entry name" value="Kinesin motor domain"/>
    <property type="match status" value="1"/>
</dbReference>
<evidence type="ECO:0000313" key="8">
    <source>
        <dbReference type="EMBL" id="ULU06152.1"/>
    </source>
</evidence>
<dbReference type="InterPro" id="IPR036961">
    <property type="entry name" value="Kinesin_motor_dom_sf"/>
</dbReference>
<dbReference type="Proteomes" id="UP000827892">
    <property type="component" value="Chromosome II"/>
</dbReference>
<evidence type="ECO:0000259" key="7">
    <source>
        <dbReference type="PROSITE" id="PS50067"/>
    </source>
</evidence>
<dbReference type="InterPro" id="IPR027417">
    <property type="entry name" value="P-loop_NTPase"/>
</dbReference>
<sequence>MNGVKNMQDNFRNPNDLVSQIEQLTKKTAVIPSLEHQLHALKHREKVFRRQSAIFQSASSLDVSNAKTDHETVSKLTVELERVRSELERTTEMNMAQKEEIKRQNKKILELSTKPQKLVAIFQEEMQKKDELIRKLNDEVVDLRGQIRVVIRVRDFKKDPSFNFQITSQNEVKFQQNNFSNVFAFENVFQPGANQPEVFDDIKELILCALHGKNVSLIAYGPTSSGKTYTMRGESGDEKKGVIPRAIQFLLEQSMKELAVIGWTYNFDASFIEVYNEEVFDLLDDKKKLEMKQTTTVGSKKIPINDMADVTDLLELADSQRSVATTACNQHSSRSHAIFQINIDGVHKSGETVKCCLNLVDLAGSERAKESGAQGKQFTELTKINQSLSTLKKCIRAQKTKMPHVPWRESKLTILLRDYLGAGSSKTMFIAHVNPSDASETKRTLEFTADLRSTNIGKATVQTGQ</sequence>
<feature type="coiled-coil region" evidence="6">
    <location>
        <begin position="73"/>
        <end position="146"/>
    </location>
</feature>
<dbReference type="InterPro" id="IPR001752">
    <property type="entry name" value="Kinesin_motor_dom"/>
</dbReference>
<evidence type="ECO:0000256" key="4">
    <source>
        <dbReference type="ARBA" id="ARBA00023212"/>
    </source>
</evidence>
<dbReference type="GO" id="GO:0008017">
    <property type="term" value="F:microtubule binding"/>
    <property type="evidence" value="ECO:0007669"/>
    <property type="project" value="InterPro"/>
</dbReference>
<dbReference type="GO" id="GO:0007018">
    <property type="term" value="P:microtubule-based movement"/>
    <property type="evidence" value="ECO:0007669"/>
    <property type="project" value="InterPro"/>
</dbReference>
<evidence type="ECO:0000256" key="6">
    <source>
        <dbReference type="SAM" id="Coils"/>
    </source>
</evidence>
<dbReference type="PANTHER" id="PTHR47972:SF30">
    <property type="entry name" value="KINESIN MOTOR DOMAIN-CONTAINING PROTEIN"/>
    <property type="match status" value="1"/>
</dbReference>
<comment type="similarity">
    <text evidence="5">Belongs to the TRAFAC class myosin-kinesin ATPase superfamily. Kinesin family.</text>
</comment>
<dbReference type="FunFam" id="3.40.850.10:FF:000202">
    <property type="entry name" value="Kinesin-like protein"/>
    <property type="match status" value="1"/>
</dbReference>
<feature type="binding site" evidence="5">
    <location>
        <begin position="221"/>
        <end position="228"/>
    </location>
    <ligand>
        <name>ATP</name>
        <dbReference type="ChEBI" id="CHEBI:30616"/>
    </ligand>
</feature>
<organism evidence="8 9">
    <name type="scientific">Caenorhabditis briggsae</name>
    <dbReference type="NCBI Taxonomy" id="6238"/>
    <lineage>
        <taxon>Eukaryota</taxon>
        <taxon>Metazoa</taxon>
        <taxon>Ecdysozoa</taxon>
        <taxon>Nematoda</taxon>
        <taxon>Chromadorea</taxon>
        <taxon>Rhabditida</taxon>
        <taxon>Rhabditina</taxon>
        <taxon>Rhabditomorpha</taxon>
        <taxon>Rhabditoidea</taxon>
        <taxon>Rhabditidae</taxon>
        <taxon>Peloderinae</taxon>
        <taxon>Caenorhabditis</taxon>
    </lineage>
</organism>
<accession>A0AAE9DK74</accession>
<name>A0AAE9DK74_CAEBR</name>
<dbReference type="KEGG" id="cbr:CBG_02887"/>
<evidence type="ECO:0000256" key="5">
    <source>
        <dbReference type="PROSITE-ProRule" id="PRU00283"/>
    </source>
</evidence>
<keyword evidence="4" id="KW-0206">Cytoskeleton</keyword>
<keyword evidence="4" id="KW-0963">Cytoplasm</keyword>
<keyword evidence="2 5" id="KW-0547">Nucleotide-binding</keyword>
<dbReference type="GO" id="GO:0005856">
    <property type="term" value="C:cytoskeleton"/>
    <property type="evidence" value="ECO:0007669"/>
    <property type="project" value="UniProtKB-SubCell"/>
</dbReference>
<dbReference type="PANTHER" id="PTHR47972">
    <property type="entry name" value="KINESIN-LIKE PROTEIN KLP-3"/>
    <property type="match status" value="1"/>
</dbReference>
<keyword evidence="6" id="KW-0175">Coiled coil</keyword>
<reference evidence="8 9" key="1">
    <citation type="submission" date="2022-05" db="EMBL/GenBank/DDBJ databases">
        <title>Chromosome-level reference genomes for two strains of Caenorhabditis briggsae: an improved platform for comparative genomics.</title>
        <authorList>
            <person name="Stevens L."/>
            <person name="Andersen E.C."/>
        </authorList>
    </citation>
    <scope>NUCLEOTIDE SEQUENCE [LARGE SCALE GENOMIC DNA]</scope>
    <source>
        <strain evidence="8">QX1410_ONT</strain>
        <tissue evidence="8">Whole-organism</tissue>
    </source>
</reference>